<gene>
    <name evidence="2" type="ORF">MAPG_12155</name>
</gene>
<feature type="region of interest" description="Disordered" evidence="1">
    <location>
        <begin position="93"/>
        <end position="119"/>
    </location>
</feature>
<proteinExistence type="predicted"/>
<dbReference type="VEuPathDB" id="FungiDB:MAPG_12155"/>
<dbReference type="EMBL" id="ADBL01003096">
    <property type="status" value="NOT_ANNOTATED_CDS"/>
    <property type="molecule type" value="Genomic_DNA"/>
</dbReference>
<evidence type="ECO:0000313" key="2">
    <source>
        <dbReference type="EMBL" id="KLU93218.1"/>
    </source>
</evidence>
<reference evidence="3" key="4">
    <citation type="journal article" date="2015" name="G3 (Bethesda)">
        <title>Genome sequences of three phytopathogenic species of the Magnaporthaceae family of fungi.</title>
        <authorList>
            <person name="Okagaki L.H."/>
            <person name="Nunes C.C."/>
            <person name="Sailsbery J."/>
            <person name="Clay B."/>
            <person name="Brown D."/>
            <person name="John T."/>
            <person name="Oh Y."/>
            <person name="Young N."/>
            <person name="Fitzgerald M."/>
            <person name="Haas B.J."/>
            <person name="Zeng Q."/>
            <person name="Young S."/>
            <person name="Adiconis X."/>
            <person name="Fan L."/>
            <person name="Levin J.Z."/>
            <person name="Mitchell T.K."/>
            <person name="Okubara P.A."/>
            <person name="Farman M.L."/>
            <person name="Kohn L.M."/>
            <person name="Birren B."/>
            <person name="Ma L.-J."/>
            <person name="Dean R.A."/>
        </authorList>
    </citation>
    <scope>NUCLEOTIDE SEQUENCE</scope>
    <source>
        <strain evidence="3">ATCC 64411 / 73-15</strain>
    </source>
</reference>
<dbReference type="EnsemblFungi" id="MAPG_12155T0">
    <property type="protein sequence ID" value="MAPG_12155T0"/>
    <property type="gene ID" value="MAPG_12155"/>
</dbReference>
<sequence length="119" mass="12703">MMPDLVQQKQRRGEGDDNDNNEDAAAAARAAGRRAWRTERLGYVEGAARKHLENVRGLDLGPGGEVRDGEWQGEGRSLARGEVEGLEKVVAALGGGAGSTNQAQNPARDGDDDDEMDES</sequence>
<reference evidence="4" key="2">
    <citation type="submission" date="2010-05" db="EMBL/GenBank/DDBJ databases">
        <title>The genome sequence of Magnaporthe poae strain ATCC 64411.</title>
        <authorList>
            <person name="Ma L.-J."/>
            <person name="Dead R."/>
            <person name="Young S."/>
            <person name="Zeng Q."/>
            <person name="Koehrsen M."/>
            <person name="Alvarado L."/>
            <person name="Berlin A."/>
            <person name="Chapman S.B."/>
            <person name="Chen Z."/>
            <person name="Freedman E."/>
            <person name="Gellesch M."/>
            <person name="Goldberg J."/>
            <person name="Griggs A."/>
            <person name="Gujja S."/>
            <person name="Heilman E.R."/>
            <person name="Heiman D."/>
            <person name="Hepburn T."/>
            <person name="Howarth C."/>
            <person name="Jen D."/>
            <person name="Larson L."/>
            <person name="Mehta T."/>
            <person name="Neiman D."/>
            <person name="Pearson M."/>
            <person name="Roberts A."/>
            <person name="Saif S."/>
            <person name="Shea T."/>
            <person name="Shenoy N."/>
            <person name="Sisk P."/>
            <person name="Stolte C."/>
            <person name="Sykes S."/>
            <person name="Walk T."/>
            <person name="White J."/>
            <person name="Yandava C."/>
            <person name="Haas B."/>
            <person name="Nusbaum C."/>
            <person name="Birren B."/>
        </authorList>
    </citation>
    <scope>NUCLEOTIDE SEQUENCE [LARGE SCALE GENOMIC DNA]</scope>
    <source>
        <strain evidence="4">ATCC 64411 / 73-15</strain>
    </source>
</reference>
<accession>A0A0C4EGX7</accession>
<evidence type="ECO:0000256" key="1">
    <source>
        <dbReference type="SAM" id="MobiDB-lite"/>
    </source>
</evidence>
<evidence type="ECO:0000313" key="3">
    <source>
        <dbReference type="EnsemblFungi" id="MAPG_12155T0"/>
    </source>
</evidence>
<dbReference type="eggNOG" id="ENOG502S72R">
    <property type="taxonomic scope" value="Eukaryota"/>
</dbReference>
<dbReference type="OrthoDB" id="1884855at2759"/>
<reference evidence="3" key="5">
    <citation type="submission" date="2015-06" db="UniProtKB">
        <authorList>
            <consortium name="EnsemblFungi"/>
        </authorList>
    </citation>
    <scope>IDENTIFICATION</scope>
    <source>
        <strain evidence="3">ATCC 64411</strain>
    </source>
</reference>
<reference evidence="2" key="1">
    <citation type="submission" date="2010-05" db="EMBL/GenBank/DDBJ databases">
        <title>The Genome Sequence of Magnaporthe poae strain ATCC 64411.</title>
        <authorList>
            <consortium name="The Broad Institute Genome Sequencing Platform"/>
            <consortium name="Broad Institute Genome Sequencing Center for Infectious Disease"/>
            <person name="Ma L.-J."/>
            <person name="Dead R."/>
            <person name="Young S."/>
            <person name="Zeng Q."/>
            <person name="Koehrsen M."/>
            <person name="Alvarado L."/>
            <person name="Berlin A."/>
            <person name="Chapman S.B."/>
            <person name="Chen Z."/>
            <person name="Freedman E."/>
            <person name="Gellesch M."/>
            <person name="Goldberg J."/>
            <person name="Griggs A."/>
            <person name="Gujja S."/>
            <person name="Heilman E.R."/>
            <person name="Heiman D."/>
            <person name="Hepburn T."/>
            <person name="Howarth C."/>
            <person name="Jen D."/>
            <person name="Larson L."/>
            <person name="Mehta T."/>
            <person name="Neiman D."/>
            <person name="Pearson M."/>
            <person name="Roberts A."/>
            <person name="Saif S."/>
            <person name="Shea T."/>
            <person name="Shenoy N."/>
            <person name="Sisk P."/>
            <person name="Stolte C."/>
            <person name="Sykes S."/>
            <person name="Walk T."/>
            <person name="White J."/>
            <person name="Yandava C."/>
            <person name="Haas B."/>
            <person name="Nusbaum C."/>
            <person name="Birren B."/>
        </authorList>
    </citation>
    <scope>NUCLEOTIDE SEQUENCE</scope>
    <source>
        <strain evidence="2">ATCC 64411</strain>
    </source>
</reference>
<name>A0A0C4EGX7_MAGP6</name>
<dbReference type="EMBL" id="GL877160">
    <property type="protein sequence ID" value="KLU93218.1"/>
    <property type="molecule type" value="Genomic_DNA"/>
</dbReference>
<keyword evidence="4" id="KW-1185">Reference proteome</keyword>
<feature type="compositionally biased region" description="Acidic residues" evidence="1">
    <location>
        <begin position="110"/>
        <end position="119"/>
    </location>
</feature>
<feature type="region of interest" description="Disordered" evidence="1">
    <location>
        <begin position="1"/>
        <end position="35"/>
    </location>
</feature>
<dbReference type="STRING" id="644358.A0A0C4EGX7"/>
<reference evidence="2" key="3">
    <citation type="submission" date="2011-03" db="EMBL/GenBank/DDBJ databases">
        <title>Annotation of Magnaporthe poae ATCC 64411.</title>
        <authorList>
            <person name="Ma L.-J."/>
            <person name="Dead R."/>
            <person name="Young S.K."/>
            <person name="Zeng Q."/>
            <person name="Gargeya S."/>
            <person name="Fitzgerald M."/>
            <person name="Haas B."/>
            <person name="Abouelleil A."/>
            <person name="Alvarado L."/>
            <person name="Arachchi H.M."/>
            <person name="Berlin A."/>
            <person name="Brown A."/>
            <person name="Chapman S.B."/>
            <person name="Chen Z."/>
            <person name="Dunbar C."/>
            <person name="Freedman E."/>
            <person name="Gearin G."/>
            <person name="Gellesch M."/>
            <person name="Goldberg J."/>
            <person name="Griggs A."/>
            <person name="Gujja S."/>
            <person name="Heiman D."/>
            <person name="Howarth C."/>
            <person name="Larson L."/>
            <person name="Lui A."/>
            <person name="MacDonald P.J.P."/>
            <person name="Mehta T."/>
            <person name="Montmayeur A."/>
            <person name="Murphy C."/>
            <person name="Neiman D."/>
            <person name="Pearson M."/>
            <person name="Priest M."/>
            <person name="Roberts A."/>
            <person name="Saif S."/>
            <person name="Shea T."/>
            <person name="Shenoy N."/>
            <person name="Sisk P."/>
            <person name="Stolte C."/>
            <person name="Sykes S."/>
            <person name="Yandava C."/>
            <person name="Wortman J."/>
            <person name="Nusbaum C."/>
            <person name="Birren B."/>
        </authorList>
    </citation>
    <scope>NUCLEOTIDE SEQUENCE</scope>
    <source>
        <strain evidence="2">ATCC 64411</strain>
    </source>
</reference>
<protein>
    <submittedName>
        <fullName evidence="2">Mis12 domain-containing protein</fullName>
    </submittedName>
</protein>
<evidence type="ECO:0000313" key="4">
    <source>
        <dbReference type="Proteomes" id="UP000011715"/>
    </source>
</evidence>
<dbReference type="Proteomes" id="UP000011715">
    <property type="component" value="Unassembled WGS sequence"/>
</dbReference>
<dbReference type="AlphaFoldDB" id="A0A0C4EGX7"/>
<organism evidence="3 4">
    <name type="scientific">Magnaporthiopsis poae (strain ATCC 64411 / 73-15)</name>
    <name type="common">Kentucky bluegrass fungus</name>
    <name type="synonym">Magnaporthe poae</name>
    <dbReference type="NCBI Taxonomy" id="644358"/>
    <lineage>
        <taxon>Eukaryota</taxon>
        <taxon>Fungi</taxon>
        <taxon>Dikarya</taxon>
        <taxon>Ascomycota</taxon>
        <taxon>Pezizomycotina</taxon>
        <taxon>Sordariomycetes</taxon>
        <taxon>Sordariomycetidae</taxon>
        <taxon>Magnaporthales</taxon>
        <taxon>Magnaporthaceae</taxon>
        <taxon>Magnaporthiopsis</taxon>
    </lineage>
</organism>